<dbReference type="Proteomes" id="UP000663872">
    <property type="component" value="Unassembled WGS sequence"/>
</dbReference>
<dbReference type="EMBL" id="CAJOBR010020205">
    <property type="protein sequence ID" value="CAF4927164.1"/>
    <property type="molecule type" value="Genomic_DNA"/>
</dbReference>
<dbReference type="EMBL" id="CAJNYT010003086">
    <property type="protein sequence ID" value="CAF3524982.1"/>
    <property type="molecule type" value="Genomic_DNA"/>
</dbReference>
<dbReference type="InterPro" id="IPR024079">
    <property type="entry name" value="MetalloPept_cat_dom_sf"/>
</dbReference>
<reference evidence="1" key="1">
    <citation type="submission" date="2021-02" db="EMBL/GenBank/DDBJ databases">
        <authorList>
            <person name="Nowell W R."/>
        </authorList>
    </citation>
    <scope>NUCLEOTIDE SEQUENCE</scope>
</reference>
<evidence type="ECO:0000313" key="2">
    <source>
        <dbReference type="EMBL" id="CAF4927164.1"/>
    </source>
</evidence>
<dbReference type="GO" id="GO:0008237">
    <property type="term" value="F:metallopeptidase activity"/>
    <property type="evidence" value="ECO:0007669"/>
    <property type="project" value="InterPro"/>
</dbReference>
<comment type="caution">
    <text evidence="1">The sequence shown here is derived from an EMBL/GenBank/DDBJ whole genome shotgun (WGS) entry which is preliminary data.</text>
</comment>
<name>A0A818IGB8_9BILA</name>
<protein>
    <submittedName>
        <fullName evidence="1">Uncharacterized protein</fullName>
    </submittedName>
</protein>
<evidence type="ECO:0000313" key="1">
    <source>
        <dbReference type="EMBL" id="CAF3524982.1"/>
    </source>
</evidence>
<proteinExistence type="predicted"/>
<dbReference type="Proteomes" id="UP000663848">
    <property type="component" value="Unassembled WGS sequence"/>
</dbReference>
<dbReference type="Gene3D" id="3.40.390.10">
    <property type="entry name" value="Collagenase (Catalytic Domain)"/>
    <property type="match status" value="1"/>
</dbReference>
<feature type="non-terminal residue" evidence="1">
    <location>
        <position position="1"/>
    </location>
</feature>
<evidence type="ECO:0000313" key="3">
    <source>
        <dbReference type="Proteomes" id="UP000663872"/>
    </source>
</evidence>
<sequence length="111" mass="12960">TNGLLDYLVHTRNQRNAEKEILCVAVTMADTYPDETYNFVYVRARATDSTGVYSFSRLGPLFPMPPYESMNSELTDVDRIIILRRCIKILLHDYLSYFRSKTLYLSSMPYE</sequence>
<dbReference type="AlphaFoldDB" id="A0A818IGB8"/>
<accession>A0A818IGB8</accession>
<gene>
    <name evidence="1" type="ORF">GRG538_LOCUS18953</name>
    <name evidence="2" type="ORF">QYT958_LOCUS31756</name>
</gene>
<organism evidence="1 3">
    <name type="scientific">Rotaria socialis</name>
    <dbReference type="NCBI Taxonomy" id="392032"/>
    <lineage>
        <taxon>Eukaryota</taxon>
        <taxon>Metazoa</taxon>
        <taxon>Spiralia</taxon>
        <taxon>Gnathifera</taxon>
        <taxon>Rotifera</taxon>
        <taxon>Eurotatoria</taxon>
        <taxon>Bdelloidea</taxon>
        <taxon>Philodinida</taxon>
        <taxon>Philodinidae</taxon>
        <taxon>Rotaria</taxon>
    </lineage>
</organism>